<dbReference type="EMBL" id="CP029822">
    <property type="protein sequence ID" value="AZS52240.1"/>
    <property type="molecule type" value="Genomic_DNA"/>
</dbReference>
<gene>
    <name evidence="2" type="ORF">DM558_11465</name>
</gene>
<dbReference type="InterPro" id="IPR055507">
    <property type="entry name" value="DUF7079"/>
</dbReference>
<organism evidence="2 3">
    <name type="scientific">Entomomonas moraniae</name>
    <dbReference type="NCBI Taxonomy" id="2213226"/>
    <lineage>
        <taxon>Bacteria</taxon>
        <taxon>Pseudomonadati</taxon>
        <taxon>Pseudomonadota</taxon>
        <taxon>Gammaproteobacteria</taxon>
        <taxon>Pseudomonadales</taxon>
        <taxon>Pseudomonadaceae</taxon>
        <taxon>Entomomonas</taxon>
    </lineage>
</organism>
<dbReference type="KEGG" id="emo:DM558_11465"/>
<dbReference type="AlphaFoldDB" id="A0A3Q9JLD7"/>
<name>A0A3Q9JLD7_9GAMM</name>
<keyword evidence="3" id="KW-1185">Reference proteome</keyword>
<feature type="domain" description="DUF7079" evidence="1">
    <location>
        <begin position="5"/>
        <end position="106"/>
    </location>
</feature>
<accession>A0A3Q9JLD7</accession>
<evidence type="ECO:0000313" key="2">
    <source>
        <dbReference type="EMBL" id="AZS52240.1"/>
    </source>
</evidence>
<protein>
    <recommendedName>
        <fullName evidence="1">DUF7079 domain-containing protein</fullName>
    </recommendedName>
</protein>
<reference evidence="3" key="1">
    <citation type="submission" date="2018-06" db="EMBL/GenBank/DDBJ databases">
        <title>Complete genome of Pseudomonas insecticola strain QZS01.</title>
        <authorList>
            <person name="Wang J."/>
            <person name="Su Q."/>
        </authorList>
    </citation>
    <scope>NUCLEOTIDE SEQUENCE [LARGE SCALE GENOMIC DNA]</scope>
    <source>
        <strain evidence="3">QZS01</strain>
    </source>
</reference>
<evidence type="ECO:0000259" key="1">
    <source>
        <dbReference type="Pfam" id="PF23296"/>
    </source>
</evidence>
<proteinExistence type="predicted"/>
<dbReference type="Pfam" id="PF23296">
    <property type="entry name" value="DUF7079"/>
    <property type="match status" value="1"/>
</dbReference>
<dbReference type="Proteomes" id="UP000273143">
    <property type="component" value="Chromosome"/>
</dbReference>
<sequence>MSVIDLCEALSDIFIDNEVDYNYIASIAKNFPIDLVEYIFFEWITPVCYPNLCTPIPTVWAGFKPNILWKDIIEFRSQPRKNGFITKLKKYYLREKVKPDWLELKKLL</sequence>
<evidence type="ECO:0000313" key="3">
    <source>
        <dbReference type="Proteomes" id="UP000273143"/>
    </source>
</evidence>